<keyword evidence="14" id="KW-1185">Reference proteome</keyword>
<evidence type="ECO:0000256" key="1">
    <source>
        <dbReference type="ARBA" id="ARBA00005150"/>
    </source>
</evidence>
<keyword evidence="8" id="KW-0067">ATP-binding</keyword>
<dbReference type="AlphaFoldDB" id="A0A4R8Q968"/>
<evidence type="ECO:0000313" key="13">
    <source>
        <dbReference type="EMBL" id="TDZ33860.1"/>
    </source>
</evidence>
<dbReference type="Gene3D" id="3.40.1190.10">
    <property type="entry name" value="Mur-like, catalytic domain"/>
    <property type="match status" value="1"/>
</dbReference>
<keyword evidence="7" id="KW-0547">Nucleotide-binding</keyword>
<evidence type="ECO:0000256" key="5">
    <source>
        <dbReference type="ARBA" id="ARBA00022598"/>
    </source>
</evidence>
<dbReference type="PROSITE" id="PS01012">
    <property type="entry name" value="FOLYLPOLYGLU_SYNT_2"/>
    <property type="match status" value="1"/>
</dbReference>
<reference evidence="13 14" key="1">
    <citation type="submission" date="2018-11" db="EMBL/GenBank/DDBJ databases">
        <title>Genome sequence and assembly of Colletotrichum spinosum.</title>
        <authorList>
            <person name="Gan P."/>
            <person name="Shirasu K."/>
        </authorList>
    </citation>
    <scope>NUCLEOTIDE SEQUENCE [LARGE SCALE GENOMIC DNA]</scope>
    <source>
        <strain evidence="13 14">CBS 515.97</strain>
    </source>
</reference>
<name>A0A4R8Q968_9PEZI</name>
<dbReference type="GO" id="GO:0004326">
    <property type="term" value="F:tetrahydrofolylpolyglutamate synthase activity"/>
    <property type="evidence" value="ECO:0007669"/>
    <property type="project" value="UniProtKB-EC"/>
</dbReference>
<dbReference type="InterPro" id="IPR001645">
    <property type="entry name" value="Folylpolyglutamate_synth"/>
</dbReference>
<dbReference type="InterPro" id="IPR036565">
    <property type="entry name" value="Mur-like_cat_sf"/>
</dbReference>
<evidence type="ECO:0000256" key="4">
    <source>
        <dbReference type="ARBA" id="ARBA00022563"/>
    </source>
</evidence>
<dbReference type="EC" id="6.3.2.17" evidence="3"/>
<dbReference type="EMBL" id="QAPG01000058">
    <property type="protein sequence ID" value="TDZ33860.1"/>
    <property type="molecule type" value="Genomic_DNA"/>
</dbReference>
<keyword evidence="9" id="KW-0460">Magnesium</keyword>
<comment type="catalytic activity">
    <reaction evidence="12">
        <text>(6S)-5,6,7,8-tetrahydrofolyl-(gamma-L-Glu)(n) + L-glutamate + ATP = (6S)-5,6,7,8-tetrahydrofolyl-(gamma-L-Glu)(n+1) + ADP + phosphate + H(+)</text>
        <dbReference type="Rhea" id="RHEA:10580"/>
        <dbReference type="Rhea" id="RHEA-COMP:14738"/>
        <dbReference type="Rhea" id="RHEA-COMP:14740"/>
        <dbReference type="ChEBI" id="CHEBI:15378"/>
        <dbReference type="ChEBI" id="CHEBI:29985"/>
        <dbReference type="ChEBI" id="CHEBI:30616"/>
        <dbReference type="ChEBI" id="CHEBI:43474"/>
        <dbReference type="ChEBI" id="CHEBI:141005"/>
        <dbReference type="ChEBI" id="CHEBI:456216"/>
        <dbReference type="EC" id="6.3.2.17"/>
    </reaction>
</comment>
<evidence type="ECO:0000256" key="11">
    <source>
        <dbReference type="ARBA" id="ARBA00030876"/>
    </source>
</evidence>
<evidence type="ECO:0000313" key="14">
    <source>
        <dbReference type="Proteomes" id="UP000295083"/>
    </source>
</evidence>
<evidence type="ECO:0000256" key="7">
    <source>
        <dbReference type="ARBA" id="ARBA00022741"/>
    </source>
</evidence>
<dbReference type="Proteomes" id="UP000295083">
    <property type="component" value="Unassembled WGS sequence"/>
</dbReference>
<dbReference type="PANTHER" id="PTHR11136">
    <property type="entry name" value="FOLYLPOLYGLUTAMATE SYNTHASE-RELATED"/>
    <property type="match status" value="1"/>
</dbReference>
<dbReference type="GO" id="GO:0005739">
    <property type="term" value="C:mitochondrion"/>
    <property type="evidence" value="ECO:0007669"/>
    <property type="project" value="TreeGrafter"/>
</dbReference>
<dbReference type="PANTHER" id="PTHR11136:SF5">
    <property type="entry name" value="FOLYLPOLYGLUTAMATE SYNTHASE, MITOCHONDRIAL"/>
    <property type="match status" value="1"/>
</dbReference>
<keyword evidence="4" id="KW-0554">One-carbon metabolism</keyword>
<evidence type="ECO:0000256" key="3">
    <source>
        <dbReference type="ARBA" id="ARBA00013025"/>
    </source>
</evidence>
<gene>
    <name evidence="13" type="primary">met-6-1</name>
    <name evidence="13" type="ORF">C8035_v009254</name>
</gene>
<accession>A0A4R8Q968</accession>
<organism evidence="13 14">
    <name type="scientific">Colletotrichum spinosum</name>
    <dbReference type="NCBI Taxonomy" id="1347390"/>
    <lineage>
        <taxon>Eukaryota</taxon>
        <taxon>Fungi</taxon>
        <taxon>Dikarya</taxon>
        <taxon>Ascomycota</taxon>
        <taxon>Pezizomycotina</taxon>
        <taxon>Sordariomycetes</taxon>
        <taxon>Hypocreomycetidae</taxon>
        <taxon>Glomerellales</taxon>
        <taxon>Glomerellaceae</taxon>
        <taxon>Colletotrichum</taxon>
        <taxon>Colletotrichum orbiculare species complex</taxon>
    </lineage>
</organism>
<evidence type="ECO:0000256" key="6">
    <source>
        <dbReference type="ARBA" id="ARBA00022723"/>
    </source>
</evidence>
<dbReference type="Gene3D" id="3.90.190.20">
    <property type="entry name" value="Mur ligase, C-terminal domain"/>
    <property type="match status" value="1"/>
</dbReference>
<proteinExistence type="inferred from homology"/>
<comment type="pathway">
    <text evidence="1">Cofactor biosynthesis; tetrahydrofolylpolyglutamate biosynthesis.</text>
</comment>
<comment type="caution">
    <text evidence="13">The sequence shown here is derived from an EMBL/GenBank/DDBJ whole genome shotgun (WGS) entry which is preliminary data.</text>
</comment>
<dbReference type="NCBIfam" id="TIGR01499">
    <property type="entry name" value="folC"/>
    <property type="match status" value="1"/>
</dbReference>
<dbReference type="GO" id="GO:0005829">
    <property type="term" value="C:cytosol"/>
    <property type="evidence" value="ECO:0007669"/>
    <property type="project" value="TreeGrafter"/>
</dbReference>
<evidence type="ECO:0000256" key="8">
    <source>
        <dbReference type="ARBA" id="ARBA00022840"/>
    </source>
</evidence>
<protein>
    <recommendedName>
        <fullName evidence="3">tetrahydrofolate synthase</fullName>
        <ecNumber evidence="3">6.3.2.17</ecNumber>
    </recommendedName>
    <alternativeName>
        <fullName evidence="11">Folylpoly-gamma-glutamate synthetase</fullName>
    </alternativeName>
    <alternativeName>
        <fullName evidence="10">Tetrahydrofolylpolyglutamate synthase</fullName>
    </alternativeName>
</protein>
<dbReference type="InterPro" id="IPR018109">
    <property type="entry name" value="Folylpolyglutamate_synth_CS"/>
</dbReference>
<dbReference type="GO" id="GO:0006730">
    <property type="term" value="P:one-carbon metabolic process"/>
    <property type="evidence" value="ECO:0007669"/>
    <property type="project" value="UniProtKB-KW"/>
</dbReference>
<evidence type="ECO:0000256" key="12">
    <source>
        <dbReference type="ARBA" id="ARBA00047493"/>
    </source>
</evidence>
<dbReference type="GO" id="GO:0046872">
    <property type="term" value="F:metal ion binding"/>
    <property type="evidence" value="ECO:0007669"/>
    <property type="project" value="UniProtKB-KW"/>
</dbReference>
<dbReference type="SUPFAM" id="SSF53623">
    <property type="entry name" value="MurD-like peptide ligases, catalytic domain"/>
    <property type="match status" value="1"/>
</dbReference>
<evidence type="ECO:0000256" key="10">
    <source>
        <dbReference type="ARBA" id="ARBA00030592"/>
    </source>
</evidence>
<dbReference type="UniPathway" id="UPA00850"/>
<keyword evidence="5" id="KW-0436">Ligase</keyword>
<dbReference type="InterPro" id="IPR036615">
    <property type="entry name" value="Mur_ligase_C_dom_sf"/>
</dbReference>
<keyword evidence="6" id="KW-0479">Metal-binding</keyword>
<dbReference type="SUPFAM" id="SSF53244">
    <property type="entry name" value="MurD-like peptide ligases, peptide-binding domain"/>
    <property type="match status" value="1"/>
</dbReference>
<evidence type="ECO:0000256" key="9">
    <source>
        <dbReference type="ARBA" id="ARBA00022842"/>
    </source>
</evidence>
<dbReference type="GO" id="GO:0005524">
    <property type="term" value="F:ATP binding"/>
    <property type="evidence" value="ECO:0007669"/>
    <property type="project" value="UniProtKB-KW"/>
</dbReference>
<comment type="similarity">
    <text evidence="2">Belongs to the folylpolyglutamate synthase family.</text>
</comment>
<evidence type="ECO:0000256" key="2">
    <source>
        <dbReference type="ARBA" id="ARBA00008276"/>
    </source>
</evidence>
<sequence length="534" mass="56417">MGRLALALTRPLATSSHHIHAVKPFTTTRLITMSSSRSYTEALAQLNTLVPNLKIHALFNTPKPTSLPSTTTTTTTAATKNADPNALAIPEMRAWLTRAALTPSQLSTMSYIHVAGTKGKGSVTALTTAALLSSTPGPVGTYTSPHLVSPRERIAINGAPVSQSLFADHFFRLWDTLSAQPADAALGIEAGSKPFYFRFLTLLALRIFLAEGVRSAVIECGIGGEHDATNILPAGAVTASVITQPGIDHVAMLGSTAESIAWHKAGVMKPRVPTFTRLMPHQPGVMSVLRTRAAETGAELVEVADDTVTSWTGVPGAKLPGGEFQKRNQALAALAAHHHTQLLQGKTARPSSSLDDVPDAIIAGLRGATLRGRHEVMHHGSVAWHLDGAHNEDSLAEAARWIAPLIAAEGDRLVLVFNQQERDASGLLLGFLRQLGELGADVKGKLARAIFTRNDATRVQDADLGVQQKCAEALAAAFPGVTTSVCADLAEMKSVVDDVTASSRQAGHEVKVLVTGSMYLVGNTIGFLEPDSLS</sequence>